<evidence type="ECO:0000313" key="10">
    <source>
        <dbReference type="EMBL" id="ABI58158.1"/>
    </source>
</evidence>
<dbReference type="HOGENOM" id="CLU_054212_1_0_6"/>
<keyword evidence="11" id="KW-1185">Reference proteome</keyword>
<keyword evidence="8 9" id="KW-0472">Membrane</keyword>
<sequence>MLQTAPIPDPLAALLLAVVLDRLLGEPRRWHPLVGFGRVAVALERGLNRGGARQVKGALALALLVLPLTTALAWLAQGSWLISAGLLYLALGLRSLDEHARAIQAPLEDDRLASAREALAGVVSRDTGTLDATGASGAAVESALENGADAGFASLFWFLLAGPAGAVAHRLINTLDAMWGYRTARFNAFGWTAARLDDLLNWVPARLTAAGYALCGDTRRALHCWREQAGRWESPNAGPVMAAGAGALGLRLGGPSRYRGRLKARPVLGQGRPANPGDIRRATRLVQRTLVLWLVLITLGGMAWHLTTAAG</sequence>
<dbReference type="AlphaFoldDB" id="Q0A4S9"/>
<dbReference type="Pfam" id="PF03186">
    <property type="entry name" value="CobD_Cbib"/>
    <property type="match status" value="1"/>
</dbReference>
<dbReference type="GO" id="GO:0015420">
    <property type="term" value="F:ABC-type vitamin B12 transporter activity"/>
    <property type="evidence" value="ECO:0007669"/>
    <property type="project" value="UniProtKB-UniRule"/>
</dbReference>
<dbReference type="OrthoDB" id="9811967at2"/>
<protein>
    <recommendedName>
        <fullName evidence="9">Cobalamin biosynthesis protein CobD</fullName>
    </recommendedName>
</protein>
<dbReference type="InterPro" id="IPR004485">
    <property type="entry name" value="Cobalamin_biosynth_CobD/CbiB"/>
</dbReference>
<evidence type="ECO:0000256" key="7">
    <source>
        <dbReference type="ARBA" id="ARBA00022989"/>
    </source>
</evidence>
<dbReference type="HAMAP" id="MF_00024">
    <property type="entry name" value="CobD_CbiB"/>
    <property type="match status" value="1"/>
</dbReference>
<keyword evidence="6 9" id="KW-0812">Transmembrane</keyword>
<keyword evidence="5 9" id="KW-0169">Cobalamin biosynthesis</keyword>
<keyword evidence="4 9" id="KW-1003">Cell membrane</keyword>
<accession>Q0A4S9</accession>
<evidence type="ECO:0000256" key="3">
    <source>
        <dbReference type="ARBA" id="ARBA00006263"/>
    </source>
</evidence>
<comment type="similarity">
    <text evidence="3 9">Belongs to the CobD/CbiB family.</text>
</comment>
<dbReference type="GO" id="GO:0048472">
    <property type="term" value="F:threonine-phosphate decarboxylase activity"/>
    <property type="evidence" value="ECO:0007669"/>
    <property type="project" value="InterPro"/>
</dbReference>
<evidence type="ECO:0000256" key="5">
    <source>
        <dbReference type="ARBA" id="ARBA00022573"/>
    </source>
</evidence>
<organism evidence="10 11">
    <name type="scientific">Alkalilimnicola ehrlichii (strain ATCC BAA-1101 / DSM 17681 / MLHE-1)</name>
    <dbReference type="NCBI Taxonomy" id="187272"/>
    <lineage>
        <taxon>Bacteria</taxon>
        <taxon>Pseudomonadati</taxon>
        <taxon>Pseudomonadota</taxon>
        <taxon>Gammaproteobacteria</taxon>
        <taxon>Chromatiales</taxon>
        <taxon>Ectothiorhodospiraceae</taxon>
        <taxon>Alkalilimnicola</taxon>
    </lineage>
</organism>
<evidence type="ECO:0000313" key="11">
    <source>
        <dbReference type="Proteomes" id="UP000001962"/>
    </source>
</evidence>
<evidence type="ECO:0000256" key="4">
    <source>
        <dbReference type="ARBA" id="ARBA00022475"/>
    </source>
</evidence>
<comment type="function">
    <text evidence="9">Converts cobyric acid to cobinamide by the addition of aminopropanol on the F carboxylic group.</text>
</comment>
<dbReference type="EMBL" id="CP000453">
    <property type="protein sequence ID" value="ABI58158.1"/>
    <property type="molecule type" value="Genomic_DNA"/>
</dbReference>
<dbReference type="UniPathway" id="UPA00148"/>
<dbReference type="GO" id="GO:0005886">
    <property type="term" value="C:plasma membrane"/>
    <property type="evidence" value="ECO:0007669"/>
    <property type="project" value="UniProtKB-SubCell"/>
</dbReference>
<dbReference type="Proteomes" id="UP000001962">
    <property type="component" value="Chromosome"/>
</dbReference>
<evidence type="ECO:0000256" key="6">
    <source>
        <dbReference type="ARBA" id="ARBA00022692"/>
    </source>
</evidence>
<reference evidence="11" key="1">
    <citation type="submission" date="2006-08" db="EMBL/GenBank/DDBJ databases">
        <title>Complete sequence of Alkalilimnicola ehrilichei MLHE-1.</title>
        <authorList>
            <person name="Copeland A."/>
            <person name="Lucas S."/>
            <person name="Lapidus A."/>
            <person name="Barry K."/>
            <person name="Detter J.C."/>
            <person name="Glavina del Rio T."/>
            <person name="Hammon N."/>
            <person name="Israni S."/>
            <person name="Dalin E."/>
            <person name="Tice H."/>
            <person name="Pitluck S."/>
            <person name="Sims D."/>
            <person name="Brettin T."/>
            <person name="Bruce D."/>
            <person name="Han C."/>
            <person name="Tapia R."/>
            <person name="Gilna P."/>
            <person name="Schmutz J."/>
            <person name="Larimer F."/>
            <person name="Land M."/>
            <person name="Hauser L."/>
            <person name="Kyrpides N."/>
            <person name="Mikhailova N."/>
            <person name="Oremland R.S."/>
            <person name="Hoeft S.E."/>
            <person name="Switzer-Blum J."/>
            <person name="Kulp T."/>
            <person name="King G."/>
            <person name="Tabita R."/>
            <person name="Witte B."/>
            <person name="Santini J.M."/>
            <person name="Basu P."/>
            <person name="Hollibaugh J.T."/>
            <person name="Xie G."/>
            <person name="Stolz J.F."/>
            <person name="Richardson P."/>
        </authorList>
    </citation>
    <scope>NUCLEOTIDE SEQUENCE [LARGE SCALE GENOMIC DNA]</scope>
    <source>
        <strain evidence="11">ATCC BAA-1101 / DSM 17681 / MLHE-1</strain>
    </source>
</reference>
<dbReference type="RefSeq" id="WP_011630551.1">
    <property type="nucleotide sequence ID" value="NC_008340.1"/>
</dbReference>
<evidence type="ECO:0000256" key="8">
    <source>
        <dbReference type="ARBA" id="ARBA00023136"/>
    </source>
</evidence>
<dbReference type="NCBIfam" id="TIGR00380">
    <property type="entry name" value="cobal_cbiB"/>
    <property type="match status" value="1"/>
</dbReference>
<proteinExistence type="inferred from homology"/>
<keyword evidence="7 9" id="KW-1133">Transmembrane helix</keyword>
<evidence type="ECO:0000256" key="1">
    <source>
        <dbReference type="ARBA" id="ARBA00004651"/>
    </source>
</evidence>
<comment type="caution">
    <text evidence="9">Lacks conserved residue(s) required for the propagation of feature annotation.</text>
</comment>
<gene>
    <name evidence="9" type="primary">cobD</name>
    <name evidence="10" type="ordered locus">Mlg_2818</name>
</gene>
<dbReference type="eggNOG" id="COG1270">
    <property type="taxonomic scope" value="Bacteria"/>
</dbReference>
<evidence type="ECO:0000256" key="9">
    <source>
        <dbReference type="HAMAP-Rule" id="MF_00024"/>
    </source>
</evidence>
<dbReference type="PANTHER" id="PTHR34308">
    <property type="entry name" value="COBALAMIN BIOSYNTHESIS PROTEIN CBIB"/>
    <property type="match status" value="1"/>
</dbReference>
<comment type="pathway">
    <text evidence="2 9">Cofactor biosynthesis; adenosylcobalamin biosynthesis.</text>
</comment>
<evidence type="ECO:0000256" key="2">
    <source>
        <dbReference type="ARBA" id="ARBA00004953"/>
    </source>
</evidence>
<comment type="subcellular location">
    <subcellularLocation>
        <location evidence="1 9">Cell membrane</location>
        <topology evidence="1 9">Multi-pass membrane protein</topology>
    </subcellularLocation>
</comment>
<dbReference type="GO" id="GO:0009236">
    <property type="term" value="P:cobalamin biosynthetic process"/>
    <property type="evidence" value="ECO:0007669"/>
    <property type="project" value="UniProtKB-UniRule"/>
</dbReference>
<dbReference type="GO" id="GO:0016874">
    <property type="term" value="F:ligase activity"/>
    <property type="evidence" value="ECO:0007669"/>
    <property type="project" value="UniProtKB-KW"/>
</dbReference>
<dbReference type="KEGG" id="aeh:Mlg_2818"/>
<name>Q0A4S9_ALKEH</name>
<feature type="transmembrane region" description="Helical" evidence="9">
    <location>
        <begin position="290"/>
        <end position="307"/>
    </location>
</feature>
<keyword evidence="10" id="KW-0436">Ligase</keyword>
<dbReference type="PANTHER" id="PTHR34308:SF1">
    <property type="entry name" value="COBALAMIN BIOSYNTHESIS PROTEIN CBIB"/>
    <property type="match status" value="1"/>
</dbReference>